<protein>
    <submittedName>
        <fullName evidence="1">Uncharacterized protein</fullName>
    </submittedName>
</protein>
<proteinExistence type="predicted"/>
<dbReference type="AlphaFoldDB" id="A0A133NR86"/>
<evidence type="ECO:0000313" key="1">
    <source>
        <dbReference type="EMBL" id="KXA18799.1"/>
    </source>
</evidence>
<dbReference type="EMBL" id="LRQA01000026">
    <property type="protein sequence ID" value="KXA18799.1"/>
    <property type="molecule type" value="Genomic_DNA"/>
</dbReference>
<sequence>MLYSSNNFYALWIKGVRKIYNSAVHCFGKVNMLEGHANW</sequence>
<dbReference type="Proteomes" id="UP000070558">
    <property type="component" value="Unassembled WGS sequence"/>
</dbReference>
<dbReference type="PATRIC" id="fig|2702.99.peg.339"/>
<name>A0A133NR86_GARVA</name>
<organism evidence="1 2">
    <name type="scientific">Gardnerella vaginalis</name>
    <dbReference type="NCBI Taxonomy" id="2702"/>
    <lineage>
        <taxon>Bacteria</taxon>
        <taxon>Bacillati</taxon>
        <taxon>Actinomycetota</taxon>
        <taxon>Actinomycetes</taxon>
        <taxon>Bifidobacteriales</taxon>
        <taxon>Bifidobacteriaceae</taxon>
        <taxon>Gardnerella</taxon>
    </lineage>
</organism>
<evidence type="ECO:0000313" key="2">
    <source>
        <dbReference type="Proteomes" id="UP000070558"/>
    </source>
</evidence>
<accession>A0A133NR86</accession>
<gene>
    <name evidence="1" type="ORF">HMPREF3216_00343</name>
</gene>
<comment type="caution">
    <text evidence="1">The sequence shown here is derived from an EMBL/GenBank/DDBJ whole genome shotgun (WGS) entry which is preliminary data.</text>
</comment>
<reference evidence="1 2" key="1">
    <citation type="submission" date="2016-01" db="EMBL/GenBank/DDBJ databases">
        <authorList>
            <person name="Oliw E.H."/>
        </authorList>
    </citation>
    <scope>NUCLEOTIDE SEQUENCE [LARGE SCALE GENOMIC DNA]</scope>
    <source>
        <strain evidence="1 2">GED7760B</strain>
    </source>
</reference>